<dbReference type="NCBIfam" id="TIGR00229">
    <property type="entry name" value="sensory_box"/>
    <property type="match status" value="2"/>
</dbReference>
<dbReference type="FunFam" id="3.30.450.40:FF:000035">
    <property type="entry name" value="PAS sensor protein"/>
    <property type="match status" value="1"/>
</dbReference>
<keyword evidence="11" id="KW-0464">Manganese</keyword>
<dbReference type="InterPro" id="IPR000014">
    <property type="entry name" value="PAS"/>
</dbReference>
<dbReference type="InterPro" id="IPR029016">
    <property type="entry name" value="GAF-like_dom_sf"/>
</dbReference>
<dbReference type="Pfam" id="PF08448">
    <property type="entry name" value="PAS_4"/>
    <property type="match status" value="1"/>
</dbReference>
<evidence type="ECO:0000259" key="16">
    <source>
        <dbReference type="PROSITE" id="PS50112"/>
    </source>
</evidence>
<evidence type="ECO:0000256" key="15">
    <source>
        <dbReference type="ARBA" id="ARBA00081350"/>
    </source>
</evidence>
<name>F8JNR6_STREN</name>
<dbReference type="KEGG" id="sct:SCAT_0263"/>
<dbReference type="SUPFAM" id="SSF55781">
    <property type="entry name" value="GAF domain-like"/>
    <property type="match status" value="1"/>
</dbReference>
<dbReference type="PANTHER" id="PTHR43156:SF2">
    <property type="entry name" value="STAGE II SPORULATION PROTEIN E"/>
    <property type="match status" value="1"/>
</dbReference>
<sequence>MSASELFRTGEEPGPAVETAPGSLLDVLRVATVVLDSRGRIVLWSPQAEELFGYTAAEALGRYAARLMVDERHLDVVLRLFERVMTGDESEARWAGVFPVRHKDGAIRFVEFRNMRLMGEDGGLYALGLATDSATLRQVETELALSVQLINQSPIGLGVFDTELRYVSVNPALERINGLPAAEHIGRHISETVSFLETGPIEAAMRQVLHSGVPVLDQYAVGRPPAPADEERAWSVSHYRLEDAAGRVLGVASSVVDVTERHRAATEAAEVRHRLALIAEASIRVGTTLDLDQTARELAELCVPGLADIAAVDVLDSVLAEGRRAAEPPVGPAAFRALALAGDDGDVAMRAADPVGEVARYETDRLVTRCVSTLRPILLAEVRPPDLPRIAAHPRGAELLARAGLRSYLAVPLIARGEVLGALDLKRTRNPAPFDEDDVVLARELAARAAVCIDNARWYQTQRHAALSLQRTLLPGRPPERLGLRIAYRYQPARADNEVGGDWFDVIALDGDKTALVVGDVMGSGIHAAATMGQLRTAGRALANLDLDPARVLHCVDATATGLEQDIATCVYAVYDPHRAECRISVAGHLPPVLIHPDRPPELLDLPPGAPLGVGGVPFRTSAVPVSPGDQLLLYTDGLVEKRDEPIDVRLRAMLSLLTGARSPEENCSLLLEALPDPGHHDDVAMLIARFEPPE</sequence>
<protein>
    <recommendedName>
        <fullName evidence="1">protein-serine/threonine phosphatase</fullName>
        <ecNumber evidence="1">3.1.3.16</ecNumber>
    </recommendedName>
    <alternativeName>
        <fullName evidence="15">Protein-serine/threonine phosphatase</fullName>
    </alternativeName>
    <alternativeName>
        <fullName evidence="14">Serine/threonine-protein kinase</fullName>
    </alternativeName>
</protein>
<dbReference type="CDD" id="cd00130">
    <property type="entry name" value="PAS"/>
    <property type="match status" value="2"/>
</dbReference>
<dbReference type="SMART" id="SM00091">
    <property type="entry name" value="PAS"/>
    <property type="match status" value="2"/>
</dbReference>
<dbReference type="EMBL" id="CP003219">
    <property type="protein sequence ID" value="AEW92645.1"/>
    <property type="molecule type" value="Genomic_DNA"/>
</dbReference>
<dbReference type="PANTHER" id="PTHR43156">
    <property type="entry name" value="STAGE II SPORULATION PROTEIN E-RELATED"/>
    <property type="match status" value="1"/>
</dbReference>
<evidence type="ECO:0000256" key="10">
    <source>
        <dbReference type="ARBA" id="ARBA00022912"/>
    </source>
</evidence>
<keyword evidence="18" id="KW-1185">Reference proteome</keyword>
<gene>
    <name evidence="17" type="ordered locus">SCATT_02740</name>
</gene>
<dbReference type="OrthoDB" id="118142at2"/>
<dbReference type="eggNOG" id="COG2208">
    <property type="taxonomic scope" value="Bacteria"/>
</dbReference>
<evidence type="ECO:0000256" key="2">
    <source>
        <dbReference type="ARBA" id="ARBA00022553"/>
    </source>
</evidence>
<evidence type="ECO:0000256" key="9">
    <source>
        <dbReference type="ARBA" id="ARBA00022842"/>
    </source>
</evidence>
<evidence type="ECO:0000256" key="1">
    <source>
        <dbReference type="ARBA" id="ARBA00013081"/>
    </source>
</evidence>
<dbReference type="InterPro" id="IPR001932">
    <property type="entry name" value="PPM-type_phosphatase-like_dom"/>
</dbReference>
<evidence type="ECO:0000256" key="12">
    <source>
        <dbReference type="ARBA" id="ARBA00047761"/>
    </source>
</evidence>
<dbReference type="HOGENOM" id="CLU_000445_43_3_11"/>
<dbReference type="AlphaFoldDB" id="F8JNR6"/>
<dbReference type="Pfam" id="PF00989">
    <property type="entry name" value="PAS"/>
    <property type="match status" value="1"/>
</dbReference>
<keyword evidence="2" id="KW-0597">Phosphoprotein</keyword>
<keyword evidence="5" id="KW-0547">Nucleotide-binding</keyword>
<dbReference type="InterPro" id="IPR003018">
    <property type="entry name" value="GAF"/>
</dbReference>
<dbReference type="FunFam" id="3.30.450.20:FF:000120">
    <property type="entry name" value="PAS domain S-box protein"/>
    <property type="match status" value="1"/>
</dbReference>
<evidence type="ECO:0000256" key="6">
    <source>
        <dbReference type="ARBA" id="ARBA00022777"/>
    </source>
</evidence>
<evidence type="ECO:0000313" key="18">
    <source>
        <dbReference type="Proteomes" id="UP000007842"/>
    </source>
</evidence>
<keyword evidence="6" id="KW-0418">Kinase</keyword>
<dbReference type="FunFam" id="3.60.40.10:FF:000005">
    <property type="entry name" value="Serine/threonine protein phosphatase"/>
    <property type="match status" value="1"/>
</dbReference>
<dbReference type="PATRIC" id="fig|1003195.11.peg.1908"/>
<dbReference type="SUPFAM" id="SSF81606">
    <property type="entry name" value="PP2C-like"/>
    <property type="match status" value="1"/>
</dbReference>
<evidence type="ECO:0000256" key="3">
    <source>
        <dbReference type="ARBA" id="ARBA00022679"/>
    </source>
</evidence>
<comment type="function">
    <text evidence="13">Primarily acts as an independent SigF regulator that is sensitive to the osmosensory signal, mediating the cross talk of PknD with the SigF regulon. Possesses both phosphatase and kinase activities. The kinase domain functions as a classic anti-sigma factor-like kinase to phosphorylate the anti-anti-sigma factor domain at the canonical regulatory site, and the phosphatase domain antagonizes this activity.</text>
</comment>
<evidence type="ECO:0000256" key="7">
    <source>
        <dbReference type="ARBA" id="ARBA00022801"/>
    </source>
</evidence>
<dbReference type="Gene3D" id="3.30.450.20">
    <property type="entry name" value="PAS domain"/>
    <property type="match status" value="2"/>
</dbReference>
<dbReference type="InterPro" id="IPR013767">
    <property type="entry name" value="PAS_fold"/>
</dbReference>
<keyword evidence="3" id="KW-0808">Transferase</keyword>
<dbReference type="Gene3D" id="3.60.40.10">
    <property type="entry name" value="PPM-type phosphatase domain"/>
    <property type="match status" value="1"/>
</dbReference>
<dbReference type="KEGG" id="scy:SCATT_02740"/>
<dbReference type="SMART" id="SM00331">
    <property type="entry name" value="PP2C_SIG"/>
    <property type="match status" value="1"/>
</dbReference>
<dbReference type="eggNOG" id="COG2203">
    <property type="taxonomic scope" value="Bacteria"/>
</dbReference>
<dbReference type="Proteomes" id="UP000007842">
    <property type="component" value="Chromosome"/>
</dbReference>
<dbReference type="GO" id="GO:0046872">
    <property type="term" value="F:metal ion binding"/>
    <property type="evidence" value="ECO:0007669"/>
    <property type="project" value="UniProtKB-KW"/>
</dbReference>
<dbReference type="SUPFAM" id="SSF55785">
    <property type="entry name" value="PYP-like sensor domain (PAS domain)"/>
    <property type="match status" value="2"/>
</dbReference>
<dbReference type="Pfam" id="PF01590">
    <property type="entry name" value="GAF"/>
    <property type="match status" value="1"/>
</dbReference>
<dbReference type="EC" id="3.1.3.16" evidence="1"/>
<dbReference type="STRING" id="1003195.SCATT_02740"/>
<proteinExistence type="predicted"/>
<evidence type="ECO:0000256" key="11">
    <source>
        <dbReference type="ARBA" id="ARBA00023211"/>
    </source>
</evidence>
<keyword evidence="4" id="KW-0479">Metal-binding</keyword>
<dbReference type="InterPro" id="IPR052016">
    <property type="entry name" value="Bact_Sigma-Reg"/>
</dbReference>
<organism evidence="17 18">
    <name type="scientific">Streptantibioticus cattleyicolor (strain ATCC 35852 / DSM 46488 / JCM 4925 / NBRC 14057 / NRRL 8057)</name>
    <name type="common">Streptomyces cattleya</name>
    <dbReference type="NCBI Taxonomy" id="1003195"/>
    <lineage>
        <taxon>Bacteria</taxon>
        <taxon>Bacillati</taxon>
        <taxon>Actinomycetota</taxon>
        <taxon>Actinomycetes</taxon>
        <taxon>Kitasatosporales</taxon>
        <taxon>Streptomycetaceae</taxon>
        <taxon>Streptantibioticus</taxon>
    </lineage>
</organism>
<evidence type="ECO:0000256" key="13">
    <source>
        <dbReference type="ARBA" id="ARBA00056274"/>
    </source>
</evidence>
<dbReference type="GO" id="GO:0005524">
    <property type="term" value="F:ATP binding"/>
    <property type="evidence" value="ECO:0007669"/>
    <property type="project" value="UniProtKB-KW"/>
</dbReference>
<dbReference type="RefSeq" id="WP_014141039.1">
    <property type="nucleotide sequence ID" value="NC_016111.1"/>
</dbReference>
<feature type="domain" description="PAS" evidence="16">
    <location>
        <begin position="142"/>
        <end position="212"/>
    </location>
</feature>
<dbReference type="Gene3D" id="3.30.450.40">
    <property type="match status" value="1"/>
</dbReference>
<dbReference type="PROSITE" id="PS50112">
    <property type="entry name" value="PAS"/>
    <property type="match status" value="2"/>
</dbReference>
<evidence type="ECO:0000313" key="17">
    <source>
        <dbReference type="EMBL" id="AEW92645.1"/>
    </source>
</evidence>
<keyword evidence="8" id="KW-0067">ATP-binding</keyword>
<evidence type="ECO:0000256" key="5">
    <source>
        <dbReference type="ARBA" id="ARBA00022741"/>
    </source>
</evidence>
<evidence type="ECO:0000256" key="14">
    <source>
        <dbReference type="ARBA" id="ARBA00075117"/>
    </source>
</evidence>
<dbReference type="GO" id="GO:0004722">
    <property type="term" value="F:protein serine/threonine phosphatase activity"/>
    <property type="evidence" value="ECO:0007669"/>
    <property type="project" value="UniProtKB-EC"/>
</dbReference>
<accession>G8WMS7</accession>
<dbReference type="InterPro" id="IPR013656">
    <property type="entry name" value="PAS_4"/>
</dbReference>
<dbReference type="InterPro" id="IPR035965">
    <property type="entry name" value="PAS-like_dom_sf"/>
</dbReference>
<dbReference type="SMART" id="SM00065">
    <property type="entry name" value="GAF"/>
    <property type="match status" value="1"/>
</dbReference>
<keyword evidence="9" id="KW-0460">Magnesium</keyword>
<accession>F8JNR6</accession>
<feature type="domain" description="PAS" evidence="16">
    <location>
        <begin position="24"/>
        <end position="88"/>
    </location>
</feature>
<evidence type="ECO:0000256" key="4">
    <source>
        <dbReference type="ARBA" id="ARBA00022723"/>
    </source>
</evidence>
<evidence type="ECO:0000256" key="8">
    <source>
        <dbReference type="ARBA" id="ARBA00022840"/>
    </source>
</evidence>
<comment type="catalytic activity">
    <reaction evidence="12">
        <text>O-phospho-L-seryl-[protein] + H2O = L-seryl-[protein] + phosphate</text>
        <dbReference type="Rhea" id="RHEA:20629"/>
        <dbReference type="Rhea" id="RHEA-COMP:9863"/>
        <dbReference type="Rhea" id="RHEA-COMP:11604"/>
        <dbReference type="ChEBI" id="CHEBI:15377"/>
        <dbReference type="ChEBI" id="CHEBI:29999"/>
        <dbReference type="ChEBI" id="CHEBI:43474"/>
        <dbReference type="ChEBI" id="CHEBI:83421"/>
        <dbReference type="EC" id="3.1.3.16"/>
    </reaction>
</comment>
<dbReference type="InterPro" id="IPR036457">
    <property type="entry name" value="PPM-type-like_dom_sf"/>
</dbReference>
<keyword evidence="7" id="KW-0378">Hydrolase</keyword>
<dbReference type="Pfam" id="PF07228">
    <property type="entry name" value="SpoIIE"/>
    <property type="match status" value="1"/>
</dbReference>
<reference evidence="18" key="1">
    <citation type="submission" date="2011-12" db="EMBL/GenBank/DDBJ databases">
        <title>Complete genome sequence of Streptomyces cattleya strain DSM 46488.</title>
        <authorList>
            <person name="Ou H.-Y."/>
            <person name="Li P."/>
            <person name="Zhao C."/>
            <person name="O'Hagan D."/>
            <person name="Deng Z."/>
        </authorList>
    </citation>
    <scope>NUCLEOTIDE SEQUENCE [LARGE SCALE GENOMIC DNA]</scope>
    <source>
        <strain evidence="18">ATCC 35852 / DSM 46488 / JCM 4925 / NBRC 14057 / NRRL 8057</strain>
    </source>
</reference>
<keyword evidence="10" id="KW-0904">Protein phosphatase</keyword>
<dbReference type="GO" id="GO:0016301">
    <property type="term" value="F:kinase activity"/>
    <property type="evidence" value="ECO:0007669"/>
    <property type="project" value="UniProtKB-KW"/>
</dbReference>
<dbReference type="GO" id="GO:0006355">
    <property type="term" value="P:regulation of DNA-templated transcription"/>
    <property type="evidence" value="ECO:0007669"/>
    <property type="project" value="InterPro"/>
</dbReference>